<dbReference type="SUPFAM" id="SSF51126">
    <property type="entry name" value="Pectin lyase-like"/>
    <property type="match status" value="1"/>
</dbReference>
<evidence type="ECO:0000256" key="1">
    <source>
        <dbReference type="SAM" id="MobiDB-lite"/>
    </source>
</evidence>
<keyword evidence="3" id="KW-1185">Reference proteome</keyword>
<organism evidence="2 3">
    <name type="scientific">Tetradesmus obliquus</name>
    <name type="common">Green alga</name>
    <name type="synonym">Acutodesmus obliquus</name>
    <dbReference type="NCBI Taxonomy" id="3088"/>
    <lineage>
        <taxon>Eukaryota</taxon>
        <taxon>Viridiplantae</taxon>
        <taxon>Chlorophyta</taxon>
        <taxon>core chlorophytes</taxon>
        <taxon>Chlorophyceae</taxon>
        <taxon>CS clade</taxon>
        <taxon>Sphaeropleales</taxon>
        <taxon>Scenedesmaceae</taxon>
        <taxon>Tetradesmus</taxon>
    </lineage>
</organism>
<evidence type="ECO:0000313" key="2">
    <source>
        <dbReference type="EMBL" id="SZX60820.1"/>
    </source>
</evidence>
<dbReference type="Gene3D" id="2.160.20.10">
    <property type="entry name" value="Single-stranded right-handed beta-helix, Pectin lyase-like"/>
    <property type="match status" value="1"/>
</dbReference>
<name>A0A383V7B6_TETOB</name>
<feature type="region of interest" description="Disordered" evidence="1">
    <location>
        <begin position="1"/>
        <end position="21"/>
    </location>
</feature>
<accession>A0A383V7B6</accession>
<dbReference type="InterPro" id="IPR011050">
    <property type="entry name" value="Pectin_lyase_fold/virulence"/>
</dbReference>
<dbReference type="Proteomes" id="UP000256970">
    <property type="component" value="Unassembled WGS sequence"/>
</dbReference>
<protein>
    <submittedName>
        <fullName evidence="2">Uncharacterized protein</fullName>
    </submittedName>
</protein>
<dbReference type="AlphaFoldDB" id="A0A383V7B6"/>
<sequence>MVLGSFTSSVCSSRSSSASSSSYCCYLRPARRVPGTHLHRQQHAVYLLLLMAGAALLGQAADGRRPSAAKPEREGCIVDDYEQLLNVTSDYSSCGGNGDNAHIFLSCNSRWFTRGALPALTIEHDQLETAKHEPSVHILPESDCGVITIEVDLALNPQLPLLTVHGDVGIHKVRAWSRIHKFEMNNVRFVVKGANASAVMPVCTSRPCQATALIDIHDVEHVTLTNVTVTSQQPAQPGGAWQQLPYTGITIKSLSGGVPIVNLDAVIVAKMVDGVTVVGGGNLSATNLRSSHNHNMGLYYMCSMVQQSSLVVAGRSTISNNGGLGTPVQEGEDERGVGIHIDCDGDFITLDASISGNVTIAGNSRHGILVDGHVHAEVGPGVRLHGNGGNATLCGGGLHAHFLYGSPAVKVQGVKFVNNTAQYGAGACIEIPEEAKPLVGKINGEFSLLSDVSFMRNRATVCGGAFATVVSPSKSRVNVLVPDGAGHSFTENTAPAAHVWCAMPVYGNDYMAISL</sequence>
<dbReference type="InterPro" id="IPR012334">
    <property type="entry name" value="Pectin_lyas_fold"/>
</dbReference>
<proteinExistence type="predicted"/>
<evidence type="ECO:0000313" key="3">
    <source>
        <dbReference type="Proteomes" id="UP000256970"/>
    </source>
</evidence>
<reference evidence="2 3" key="1">
    <citation type="submission" date="2016-10" db="EMBL/GenBank/DDBJ databases">
        <authorList>
            <person name="Cai Z."/>
        </authorList>
    </citation>
    <scope>NUCLEOTIDE SEQUENCE [LARGE SCALE GENOMIC DNA]</scope>
</reference>
<dbReference type="EMBL" id="FNXT01000107">
    <property type="protein sequence ID" value="SZX60820.1"/>
    <property type="molecule type" value="Genomic_DNA"/>
</dbReference>
<gene>
    <name evidence="2" type="ORF">BQ4739_LOCUS1352</name>
</gene>